<organism evidence="8 9">
    <name type="scientific">Streptomyces termitum</name>
    <dbReference type="NCBI Taxonomy" id="67368"/>
    <lineage>
        <taxon>Bacteria</taxon>
        <taxon>Bacillati</taxon>
        <taxon>Actinomycetota</taxon>
        <taxon>Actinomycetes</taxon>
        <taxon>Kitasatosporales</taxon>
        <taxon>Streptomycetaceae</taxon>
        <taxon>Streptomyces</taxon>
    </lineage>
</organism>
<dbReference type="Pfam" id="PF01546">
    <property type="entry name" value="Peptidase_M20"/>
    <property type="match status" value="1"/>
</dbReference>
<evidence type="ECO:0000313" key="8">
    <source>
        <dbReference type="EMBL" id="GHA75912.1"/>
    </source>
</evidence>
<dbReference type="AlphaFoldDB" id="A0A918SX55"/>
<evidence type="ECO:0000256" key="6">
    <source>
        <dbReference type="ARBA" id="ARBA00023154"/>
    </source>
</evidence>
<keyword evidence="4" id="KW-0378">Hydrolase</keyword>
<gene>
    <name evidence="8" type="ORF">GCM10010305_18320</name>
</gene>
<evidence type="ECO:0000256" key="2">
    <source>
        <dbReference type="ARBA" id="ARBA00022605"/>
    </source>
</evidence>
<dbReference type="GO" id="GO:0050897">
    <property type="term" value="F:cobalt ion binding"/>
    <property type="evidence" value="ECO:0007669"/>
    <property type="project" value="InterPro"/>
</dbReference>
<dbReference type="GO" id="GO:0008270">
    <property type="term" value="F:zinc ion binding"/>
    <property type="evidence" value="ECO:0007669"/>
    <property type="project" value="InterPro"/>
</dbReference>
<dbReference type="InterPro" id="IPR010175">
    <property type="entry name" value="LysK"/>
</dbReference>
<dbReference type="Proteomes" id="UP000644020">
    <property type="component" value="Unassembled WGS sequence"/>
</dbReference>
<dbReference type="EMBL" id="BMUL01000004">
    <property type="protein sequence ID" value="GHA75912.1"/>
    <property type="molecule type" value="Genomic_DNA"/>
</dbReference>
<dbReference type="Gene3D" id="3.40.630.10">
    <property type="entry name" value="Zn peptidases"/>
    <property type="match status" value="2"/>
</dbReference>
<comment type="caution">
    <text evidence="8">The sequence shown here is derived from an EMBL/GenBank/DDBJ whole genome shotgun (WGS) entry which is preliminary data.</text>
</comment>
<reference evidence="8" key="2">
    <citation type="submission" date="2020-09" db="EMBL/GenBank/DDBJ databases">
        <authorList>
            <person name="Sun Q."/>
            <person name="Ohkuma M."/>
        </authorList>
    </citation>
    <scope>NUCLEOTIDE SEQUENCE</scope>
    <source>
        <strain evidence="8">JCM 4518</strain>
    </source>
</reference>
<evidence type="ECO:0000256" key="3">
    <source>
        <dbReference type="ARBA" id="ARBA00022723"/>
    </source>
</evidence>
<keyword evidence="7" id="KW-0170">Cobalt</keyword>
<dbReference type="PROSITE" id="PS00758">
    <property type="entry name" value="ARGE_DAPE_CPG2_1"/>
    <property type="match status" value="1"/>
</dbReference>
<evidence type="ECO:0000256" key="4">
    <source>
        <dbReference type="ARBA" id="ARBA00022801"/>
    </source>
</evidence>
<evidence type="ECO:0000313" key="9">
    <source>
        <dbReference type="Proteomes" id="UP000644020"/>
    </source>
</evidence>
<dbReference type="NCBIfam" id="TIGR01902">
    <property type="entry name" value="dapE-lys-deAc"/>
    <property type="match status" value="1"/>
</dbReference>
<accession>A0A918SX55</accession>
<sequence length="370" mass="38085">MGAMDRREETALLRSLVGIPSVSGGEAAVGAFLVSAMDRLGFDAHLDAAGNAHGSVGPADGPRLMLLGHMDTVPGEVPVRLSGDVLYGRGAVDAKGPLAAFVCAAARLADTTGARITVVGAVDEERTSTGARHLAGLSRPDALVIGEPSGADCVGIGYKGVFRFRMDAEQPAAHTSSPEPTAAELVADFWFGVRAWLAERYGPGAAPALFDRALPSVIALEGGLERASVEVSCRVPVHFDAPAFRAALAGLAGGRRITVVEHVEAVRSPRTDPVVKALSAAIREGGARPAAKLKLGTADWNVVGPVWGVPTAAYGPGDSRLCHTGDEHIALPEYLTAIDVLTAALPRLERSVATLRTTTGALDCMGGGTP</sequence>
<dbReference type="InterPro" id="IPR050072">
    <property type="entry name" value="Peptidase_M20A"/>
</dbReference>
<protein>
    <submittedName>
        <fullName evidence="8">Acetyl-lysine deacetylase</fullName>
    </submittedName>
</protein>
<proteinExistence type="inferred from homology"/>
<keyword evidence="2" id="KW-0028">Amino-acid biosynthesis</keyword>
<dbReference type="HAMAP" id="MF_01120">
    <property type="entry name" value="LysK"/>
    <property type="match status" value="1"/>
</dbReference>
<evidence type="ECO:0000256" key="7">
    <source>
        <dbReference type="ARBA" id="ARBA00023285"/>
    </source>
</evidence>
<keyword evidence="6" id="KW-0457">Lysine biosynthesis</keyword>
<dbReference type="PANTHER" id="PTHR43808">
    <property type="entry name" value="ACETYLORNITHINE DEACETYLASE"/>
    <property type="match status" value="1"/>
</dbReference>
<dbReference type="InterPro" id="IPR002933">
    <property type="entry name" value="Peptidase_M20"/>
</dbReference>
<evidence type="ECO:0000256" key="5">
    <source>
        <dbReference type="ARBA" id="ARBA00022833"/>
    </source>
</evidence>
<evidence type="ECO:0000256" key="1">
    <source>
        <dbReference type="ARBA" id="ARBA00022490"/>
    </source>
</evidence>
<name>A0A918SX55_9ACTN</name>
<dbReference type="InterPro" id="IPR001261">
    <property type="entry name" value="ArgE/DapE_CS"/>
</dbReference>
<dbReference type="SUPFAM" id="SSF53187">
    <property type="entry name" value="Zn-dependent exopeptidases"/>
    <property type="match status" value="1"/>
</dbReference>
<reference evidence="8" key="1">
    <citation type="journal article" date="2014" name="Int. J. Syst. Evol. Microbiol.">
        <title>Complete genome sequence of Corynebacterium casei LMG S-19264T (=DSM 44701T), isolated from a smear-ripened cheese.</title>
        <authorList>
            <consortium name="US DOE Joint Genome Institute (JGI-PGF)"/>
            <person name="Walter F."/>
            <person name="Albersmeier A."/>
            <person name="Kalinowski J."/>
            <person name="Ruckert C."/>
        </authorList>
    </citation>
    <scope>NUCLEOTIDE SEQUENCE</scope>
    <source>
        <strain evidence="8">JCM 4518</strain>
    </source>
</reference>
<dbReference type="PANTHER" id="PTHR43808:SF28">
    <property type="entry name" value="[LYSW]-LYSINE_[LYSW]-ORNITHINE HYDROLASE"/>
    <property type="match status" value="1"/>
</dbReference>
<keyword evidence="1" id="KW-0963">Cytoplasm</keyword>
<dbReference type="GO" id="GO:0016811">
    <property type="term" value="F:hydrolase activity, acting on carbon-nitrogen (but not peptide) bonds, in linear amides"/>
    <property type="evidence" value="ECO:0007669"/>
    <property type="project" value="InterPro"/>
</dbReference>
<dbReference type="GO" id="GO:0009085">
    <property type="term" value="P:lysine biosynthetic process"/>
    <property type="evidence" value="ECO:0007669"/>
    <property type="project" value="UniProtKB-KW"/>
</dbReference>
<keyword evidence="3" id="KW-0479">Metal-binding</keyword>
<keyword evidence="9" id="KW-1185">Reference proteome</keyword>
<keyword evidence="5" id="KW-0862">Zinc</keyword>